<dbReference type="PANTHER" id="PTHR31901:SF48">
    <property type="entry name" value="INDOLE-3-ACETIC ACID-AMIDO SYNTHETASE GH3.10"/>
    <property type="match status" value="1"/>
</dbReference>
<name>A0A0C3N342_PISTI</name>
<sequence>MSHQQACGTQNLDALYGCVRSTFAAELRRIGKATDTPGWFRQIWPQLRVILANASGPFATLIPEIRHYAGPDVSVHVVGSDDVIEFLPVEKPEESKYLAQSWNVELGRKYEVVLTTRDEFWRYRLGDVVEIAGFNPRNGQPLIRYIGRRQ</sequence>
<gene>
    <name evidence="2" type="ORF">M404DRAFT_34098</name>
</gene>
<dbReference type="OrthoDB" id="10004661at2759"/>
<accession>A0A0C3N342</accession>
<dbReference type="GO" id="GO:0016881">
    <property type="term" value="F:acid-amino acid ligase activity"/>
    <property type="evidence" value="ECO:0007669"/>
    <property type="project" value="TreeGrafter"/>
</dbReference>
<dbReference type="Proteomes" id="UP000054217">
    <property type="component" value="Unassembled WGS sequence"/>
</dbReference>
<keyword evidence="3" id="KW-1185">Reference proteome</keyword>
<evidence type="ECO:0000313" key="2">
    <source>
        <dbReference type="EMBL" id="KIN95464.1"/>
    </source>
</evidence>
<evidence type="ECO:0000313" key="3">
    <source>
        <dbReference type="Proteomes" id="UP000054217"/>
    </source>
</evidence>
<protein>
    <recommendedName>
        <fullName evidence="1">GH3 middle domain-containing protein</fullName>
    </recommendedName>
</protein>
<dbReference type="HOGENOM" id="CLU_1741323_0_0_1"/>
<reference evidence="3" key="2">
    <citation type="submission" date="2015-01" db="EMBL/GenBank/DDBJ databases">
        <title>Evolutionary Origins and Diversification of the Mycorrhizal Mutualists.</title>
        <authorList>
            <consortium name="DOE Joint Genome Institute"/>
            <consortium name="Mycorrhizal Genomics Consortium"/>
            <person name="Kohler A."/>
            <person name="Kuo A."/>
            <person name="Nagy L.G."/>
            <person name="Floudas D."/>
            <person name="Copeland A."/>
            <person name="Barry K.W."/>
            <person name="Cichocki N."/>
            <person name="Veneault-Fourrey C."/>
            <person name="LaButti K."/>
            <person name="Lindquist E.A."/>
            <person name="Lipzen A."/>
            <person name="Lundell T."/>
            <person name="Morin E."/>
            <person name="Murat C."/>
            <person name="Riley R."/>
            <person name="Ohm R."/>
            <person name="Sun H."/>
            <person name="Tunlid A."/>
            <person name="Henrissat B."/>
            <person name="Grigoriev I.V."/>
            <person name="Hibbett D.S."/>
            <person name="Martin F."/>
        </authorList>
    </citation>
    <scope>NUCLEOTIDE SEQUENCE [LARGE SCALE GENOMIC DNA]</scope>
    <source>
        <strain evidence="3">Marx 270</strain>
    </source>
</reference>
<proteinExistence type="predicted"/>
<evidence type="ECO:0000259" key="1">
    <source>
        <dbReference type="Pfam" id="PF23571"/>
    </source>
</evidence>
<dbReference type="PANTHER" id="PTHR31901">
    <property type="entry name" value="GH3 DOMAIN-CONTAINING PROTEIN"/>
    <property type="match status" value="1"/>
</dbReference>
<dbReference type="InParanoid" id="A0A0C3N342"/>
<dbReference type="InterPro" id="IPR055377">
    <property type="entry name" value="GH3_M"/>
</dbReference>
<dbReference type="Pfam" id="PF23571">
    <property type="entry name" value="GH3_M"/>
    <property type="match status" value="1"/>
</dbReference>
<feature type="domain" description="GH3 middle" evidence="1">
    <location>
        <begin position="84"/>
        <end position="148"/>
    </location>
</feature>
<dbReference type="AlphaFoldDB" id="A0A0C3N342"/>
<reference evidence="2 3" key="1">
    <citation type="submission" date="2014-04" db="EMBL/GenBank/DDBJ databases">
        <authorList>
            <consortium name="DOE Joint Genome Institute"/>
            <person name="Kuo A."/>
            <person name="Kohler A."/>
            <person name="Costa M.D."/>
            <person name="Nagy L.G."/>
            <person name="Floudas D."/>
            <person name="Copeland A."/>
            <person name="Barry K.W."/>
            <person name="Cichocki N."/>
            <person name="Veneault-Fourrey C."/>
            <person name="LaButti K."/>
            <person name="Lindquist E.A."/>
            <person name="Lipzen A."/>
            <person name="Lundell T."/>
            <person name="Morin E."/>
            <person name="Murat C."/>
            <person name="Sun H."/>
            <person name="Tunlid A."/>
            <person name="Henrissat B."/>
            <person name="Grigoriev I.V."/>
            <person name="Hibbett D.S."/>
            <person name="Martin F."/>
            <person name="Nordberg H.P."/>
            <person name="Cantor M.N."/>
            <person name="Hua S.X."/>
        </authorList>
    </citation>
    <scope>NUCLEOTIDE SEQUENCE [LARGE SCALE GENOMIC DNA]</scope>
    <source>
        <strain evidence="2 3">Marx 270</strain>
    </source>
</reference>
<organism evidence="2 3">
    <name type="scientific">Pisolithus tinctorius Marx 270</name>
    <dbReference type="NCBI Taxonomy" id="870435"/>
    <lineage>
        <taxon>Eukaryota</taxon>
        <taxon>Fungi</taxon>
        <taxon>Dikarya</taxon>
        <taxon>Basidiomycota</taxon>
        <taxon>Agaricomycotina</taxon>
        <taxon>Agaricomycetes</taxon>
        <taxon>Agaricomycetidae</taxon>
        <taxon>Boletales</taxon>
        <taxon>Sclerodermatineae</taxon>
        <taxon>Pisolithaceae</taxon>
        <taxon>Pisolithus</taxon>
    </lineage>
</organism>
<dbReference type="GO" id="GO:0005737">
    <property type="term" value="C:cytoplasm"/>
    <property type="evidence" value="ECO:0007669"/>
    <property type="project" value="TreeGrafter"/>
</dbReference>
<dbReference type="EMBL" id="KN832066">
    <property type="protein sequence ID" value="KIN95464.1"/>
    <property type="molecule type" value="Genomic_DNA"/>
</dbReference>
<dbReference type="InterPro" id="IPR004993">
    <property type="entry name" value="GH3"/>
</dbReference>